<name>A0A1Y0LE50_TATCI</name>
<dbReference type="Proteomes" id="UP000195814">
    <property type="component" value="Chromosome"/>
</dbReference>
<dbReference type="PANTHER" id="PTHR30185">
    <property type="entry name" value="CRYPTIC BETA-GLUCOSIDE BGL OPERON ANTITERMINATOR"/>
    <property type="match status" value="1"/>
</dbReference>
<dbReference type="PANTHER" id="PTHR30185:SF13">
    <property type="entry name" value="LICABCH OPERON REGULATOR-RELATED"/>
    <property type="match status" value="1"/>
</dbReference>
<evidence type="ECO:0000313" key="5">
    <source>
        <dbReference type="Proteomes" id="UP000195814"/>
    </source>
</evidence>
<dbReference type="Pfam" id="PF00359">
    <property type="entry name" value="PTS_EIIA_2"/>
    <property type="match status" value="1"/>
</dbReference>
<sequence length="113" mass="12537">MDEDFCLSVNQREQIVSTLLGEGIALPHSLGLQARQSVVYTVLAPDGIPWGEERAYVIFLLAISKAEYQATMGIYDIFVELMQSRAALQLKNCPTFPVFIDTALEFLQQSVPG</sequence>
<keyword evidence="4" id="KW-1185">Reference proteome</keyword>
<reference evidence="4 5" key="1">
    <citation type="submission" date="2016-05" db="EMBL/GenBank/DDBJ databases">
        <title>Complete genome sequence of two 2,5-diketo-D-glunonic acid producing strain Tatumella citrea.</title>
        <authorList>
            <person name="Duan C."/>
            <person name="Yang J."/>
            <person name="Yang S."/>
        </authorList>
    </citation>
    <scope>NUCLEOTIDE SEQUENCE [LARGE SCALE GENOMIC DNA]</scope>
    <source>
        <strain evidence="3 4">ATCC 39140</strain>
        <strain evidence="2 5">DSM 13699</strain>
    </source>
</reference>
<dbReference type="PROSITE" id="PS51094">
    <property type="entry name" value="PTS_EIIA_TYPE_2"/>
    <property type="match status" value="1"/>
</dbReference>
<dbReference type="Gene3D" id="3.40.930.10">
    <property type="entry name" value="Mannitol-specific EII, Chain A"/>
    <property type="match status" value="1"/>
</dbReference>
<dbReference type="InterPro" id="IPR016152">
    <property type="entry name" value="PTrfase/Anion_transptr"/>
</dbReference>
<dbReference type="InterPro" id="IPR002178">
    <property type="entry name" value="PTS_EIIA_type-2_dom"/>
</dbReference>
<evidence type="ECO:0000313" key="3">
    <source>
        <dbReference type="EMBL" id="ARU96371.1"/>
    </source>
</evidence>
<dbReference type="SUPFAM" id="SSF55804">
    <property type="entry name" value="Phoshotransferase/anion transport protein"/>
    <property type="match status" value="1"/>
</dbReference>
<dbReference type="AlphaFoldDB" id="A0A1Y0LE50"/>
<proteinExistence type="predicted"/>
<accession>A0A1Y0LE50</accession>
<evidence type="ECO:0000313" key="4">
    <source>
        <dbReference type="Proteomes" id="UP000195729"/>
    </source>
</evidence>
<dbReference type="RefSeq" id="WP_407703096.1">
    <property type="nucleotide sequence ID" value="NZ_CP015579.1"/>
</dbReference>
<dbReference type="Proteomes" id="UP000195729">
    <property type="component" value="Chromosome"/>
</dbReference>
<dbReference type="EMBL" id="CP015581">
    <property type="protein sequence ID" value="ARU96371.1"/>
    <property type="molecule type" value="Genomic_DNA"/>
</dbReference>
<dbReference type="InterPro" id="IPR050661">
    <property type="entry name" value="BglG_antiterminators"/>
</dbReference>
<organism evidence="2 5">
    <name type="scientific">Tatumella citrea</name>
    <name type="common">Pantoea citrea</name>
    <dbReference type="NCBI Taxonomy" id="53336"/>
    <lineage>
        <taxon>Bacteria</taxon>
        <taxon>Pseudomonadati</taxon>
        <taxon>Pseudomonadota</taxon>
        <taxon>Gammaproteobacteria</taxon>
        <taxon>Enterobacterales</taxon>
        <taxon>Erwiniaceae</taxon>
        <taxon>Tatumella</taxon>
    </lineage>
</organism>
<gene>
    <name evidence="2" type="ORF">A7K98_00105</name>
    <name evidence="3" type="ORF">A7K99_00105</name>
</gene>
<protein>
    <recommendedName>
        <fullName evidence="1">PTS EIIA type-2 domain-containing protein</fullName>
    </recommendedName>
</protein>
<evidence type="ECO:0000259" key="1">
    <source>
        <dbReference type="PROSITE" id="PS51094"/>
    </source>
</evidence>
<dbReference type="EMBL" id="CP015579">
    <property type="protein sequence ID" value="ARU92336.1"/>
    <property type="molecule type" value="Genomic_DNA"/>
</dbReference>
<feature type="domain" description="PTS EIIA type-2" evidence="1">
    <location>
        <begin position="1"/>
        <end position="110"/>
    </location>
</feature>
<evidence type="ECO:0000313" key="2">
    <source>
        <dbReference type="EMBL" id="ARU92336.1"/>
    </source>
</evidence>
<dbReference type="KEGG" id="tci:A7K98_00105"/>